<feature type="region of interest" description="Disordered" evidence="1">
    <location>
        <begin position="213"/>
        <end position="233"/>
    </location>
</feature>
<dbReference type="EMBL" id="JNOM01000121">
    <property type="protein sequence ID" value="KNG86293.1"/>
    <property type="molecule type" value="Genomic_DNA"/>
</dbReference>
<evidence type="ECO:0000256" key="1">
    <source>
        <dbReference type="SAM" id="MobiDB-lite"/>
    </source>
</evidence>
<keyword evidence="2" id="KW-0732">Signal</keyword>
<dbReference type="AlphaFoldDB" id="A0A0L1J4D6"/>
<feature type="region of interest" description="Disordered" evidence="1">
    <location>
        <begin position="142"/>
        <end position="190"/>
    </location>
</feature>
<comment type="caution">
    <text evidence="3">The sequence shown here is derived from an EMBL/GenBank/DDBJ whole genome shotgun (WGS) entry which is preliminary data.</text>
</comment>
<dbReference type="OrthoDB" id="3780330at2759"/>
<evidence type="ECO:0000256" key="2">
    <source>
        <dbReference type="SAM" id="SignalP"/>
    </source>
</evidence>
<proteinExistence type="predicted"/>
<feature type="chain" id="PRO_5005553160" evidence="2">
    <location>
        <begin position="20"/>
        <end position="362"/>
    </location>
</feature>
<sequence>MLPKICYFLFYLFLSLVAATPVALDARAPKPAPEPVSLGLKVQKIDDLNKPAKAKKSSFVEYSSILTFKDGSKITNDHVVGLAKAAWLEMYNMHLKENKDKVNKATLPTVMSAMKVGNDVYLASSMKGGGGRYIYVAREDADKGKETDKGKTTDKGKDADKGKKTDKGKDTDKGKKTDKGKDADKDKAEDKYGEFTSVLKDNAEDVMEALKAVSTQSQGHKGGKGAANSNGGTVAQHRTQASCGEVMVSLEYRLDHKHDKLRKTTYEQNKVKHKPAVVAWEGLQNGKLMKGGGKIKPPCGKDVDVQDDDYCGENWGCAAFTGPPGMDFEVIAAANPKDPSAEDFPAFTHKNVNFPTPAKIKQ</sequence>
<evidence type="ECO:0000313" key="3">
    <source>
        <dbReference type="EMBL" id="KNG86293.1"/>
    </source>
</evidence>
<name>A0A0L1J4D6_ASPN3</name>
<dbReference type="GeneID" id="26807755"/>
<dbReference type="Proteomes" id="UP000037505">
    <property type="component" value="Unassembled WGS sequence"/>
</dbReference>
<evidence type="ECO:0000313" key="4">
    <source>
        <dbReference type="Proteomes" id="UP000037505"/>
    </source>
</evidence>
<dbReference type="RefSeq" id="XP_015407216.1">
    <property type="nucleotide sequence ID" value="XM_015551208.1"/>
</dbReference>
<reference evidence="3 4" key="1">
    <citation type="submission" date="2014-06" db="EMBL/GenBank/DDBJ databases">
        <title>The Genome of the Aflatoxigenic Filamentous Fungus Aspergillus nomius.</title>
        <authorList>
            <person name="Moore M.G."/>
            <person name="Shannon B.M."/>
            <person name="Brian M.M."/>
        </authorList>
    </citation>
    <scope>NUCLEOTIDE SEQUENCE [LARGE SCALE GENOMIC DNA]</scope>
    <source>
        <strain evidence="3 4">NRRL 13137</strain>
    </source>
</reference>
<organism evidence="3 4">
    <name type="scientific">Aspergillus nomiae NRRL (strain ATCC 15546 / NRRL 13137 / CBS 260.88 / M93)</name>
    <dbReference type="NCBI Taxonomy" id="1509407"/>
    <lineage>
        <taxon>Eukaryota</taxon>
        <taxon>Fungi</taxon>
        <taxon>Dikarya</taxon>
        <taxon>Ascomycota</taxon>
        <taxon>Pezizomycotina</taxon>
        <taxon>Eurotiomycetes</taxon>
        <taxon>Eurotiomycetidae</taxon>
        <taxon>Eurotiales</taxon>
        <taxon>Aspergillaceae</taxon>
        <taxon>Aspergillus</taxon>
        <taxon>Aspergillus subgen. Circumdati</taxon>
    </lineage>
</organism>
<accession>A0A0L1J4D6</accession>
<keyword evidence="4" id="KW-1185">Reference proteome</keyword>
<feature type="signal peptide" evidence="2">
    <location>
        <begin position="1"/>
        <end position="19"/>
    </location>
</feature>
<gene>
    <name evidence="3" type="ORF">ANOM_005951</name>
</gene>
<protein>
    <submittedName>
        <fullName evidence="3">Uncharacterized protein</fullName>
    </submittedName>
</protein>